<keyword evidence="1" id="KW-0732">Signal</keyword>
<dbReference type="OrthoDB" id="7408985at2"/>
<feature type="chain" id="PRO_5032449613" evidence="1">
    <location>
        <begin position="21"/>
        <end position="131"/>
    </location>
</feature>
<dbReference type="AlphaFoldDB" id="A0A844XQE2"/>
<feature type="domain" description="EfeO-type cupredoxin-like" evidence="2">
    <location>
        <begin position="7"/>
        <end position="130"/>
    </location>
</feature>
<name>A0A844XQE2_9SPHN</name>
<evidence type="ECO:0000313" key="4">
    <source>
        <dbReference type="Proteomes" id="UP000448199"/>
    </source>
</evidence>
<proteinExistence type="predicted"/>
<dbReference type="Proteomes" id="UP000448199">
    <property type="component" value="Unassembled WGS sequence"/>
</dbReference>
<dbReference type="Pfam" id="PF13473">
    <property type="entry name" value="Cupredoxin_1"/>
    <property type="match status" value="1"/>
</dbReference>
<dbReference type="InterPro" id="IPR008972">
    <property type="entry name" value="Cupredoxin"/>
</dbReference>
<accession>A0A844XQE2</accession>
<organism evidence="3 4">
    <name type="scientific">Qipengyuania vulgaris</name>
    <dbReference type="NCBI Taxonomy" id="291985"/>
    <lineage>
        <taxon>Bacteria</taxon>
        <taxon>Pseudomonadati</taxon>
        <taxon>Pseudomonadota</taxon>
        <taxon>Alphaproteobacteria</taxon>
        <taxon>Sphingomonadales</taxon>
        <taxon>Erythrobacteraceae</taxon>
        <taxon>Qipengyuania</taxon>
    </lineage>
</organism>
<evidence type="ECO:0000259" key="2">
    <source>
        <dbReference type="Pfam" id="PF13473"/>
    </source>
</evidence>
<dbReference type="InterPro" id="IPR028096">
    <property type="entry name" value="EfeO_Cupredoxin"/>
</dbReference>
<evidence type="ECO:0000256" key="1">
    <source>
        <dbReference type="SAM" id="SignalP"/>
    </source>
</evidence>
<dbReference type="CDD" id="cd00920">
    <property type="entry name" value="Cupredoxin"/>
    <property type="match status" value="1"/>
</dbReference>
<dbReference type="RefSeq" id="WP_160726815.1">
    <property type="nucleotide sequence ID" value="NZ_WTYC01000001.1"/>
</dbReference>
<dbReference type="EMBL" id="WTYC01000001">
    <property type="protein sequence ID" value="MXO47238.1"/>
    <property type="molecule type" value="Genomic_DNA"/>
</dbReference>
<dbReference type="Gene3D" id="2.60.40.420">
    <property type="entry name" value="Cupredoxins - blue copper proteins"/>
    <property type="match status" value="1"/>
</dbReference>
<evidence type="ECO:0000313" key="3">
    <source>
        <dbReference type="EMBL" id="MXO47238.1"/>
    </source>
</evidence>
<feature type="signal peptide" evidence="1">
    <location>
        <begin position="1"/>
        <end position="20"/>
    </location>
</feature>
<keyword evidence="4" id="KW-1185">Reference proteome</keyword>
<protein>
    <submittedName>
        <fullName evidence="3">Copper-binding protein</fullName>
    </submittedName>
</protein>
<sequence length="131" mass="13857">MTFRAALAAAALTLAIPAAGQDQPDWNAAAVTEVTLDSFSFTPKVVNLLAGTPTKLVLRNEKGGHSFSAPAFFASSRIAPEDREKIKNGNVEVDGGETVTIRLVPVAGTYKLTCTHFMHNTLGMSGKIVVQ</sequence>
<gene>
    <name evidence="3" type="ORF">GRI69_03040</name>
</gene>
<comment type="caution">
    <text evidence="3">The sequence shown here is derived from an EMBL/GenBank/DDBJ whole genome shotgun (WGS) entry which is preliminary data.</text>
</comment>
<reference evidence="3 4" key="1">
    <citation type="submission" date="2019-12" db="EMBL/GenBank/DDBJ databases">
        <title>Genomic-based taxomic classification of the family Erythrobacteraceae.</title>
        <authorList>
            <person name="Xu L."/>
        </authorList>
    </citation>
    <scope>NUCLEOTIDE SEQUENCE [LARGE SCALE GENOMIC DNA]</scope>
    <source>
        <strain evidence="3 4">DSM 17792</strain>
    </source>
</reference>
<dbReference type="SUPFAM" id="SSF49503">
    <property type="entry name" value="Cupredoxins"/>
    <property type="match status" value="1"/>
</dbReference>